<reference evidence="1 2" key="1">
    <citation type="submission" date="2022-12" db="EMBL/GenBank/DDBJ databases">
        <title>Chromosome-level genome assembly of true bugs.</title>
        <authorList>
            <person name="Ma L."/>
            <person name="Li H."/>
        </authorList>
    </citation>
    <scope>NUCLEOTIDE SEQUENCE [LARGE SCALE GENOMIC DNA]</scope>
    <source>
        <strain evidence="1">Lab_2022b</strain>
    </source>
</reference>
<evidence type="ECO:0000313" key="2">
    <source>
        <dbReference type="Proteomes" id="UP001461498"/>
    </source>
</evidence>
<accession>A0AAW1CPK8</accession>
<proteinExistence type="predicted"/>
<dbReference type="AlphaFoldDB" id="A0AAW1CPK8"/>
<organism evidence="1 2">
    <name type="scientific">Rhynocoris fuscipes</name>
    <dbReference type="NCBI Taxonomy" id="488301"/>
    <lineage>
        <taxon>Eukaryota</taxon>
        <taxon>Metazoa</taxon>
        <taxon>Ecdysozoa</taxon>
        <taxon>Arthropoda</taxon>
        <taxon>Hexapoda</taxon>
        <taxon>Insecta</taxon>
        <taxon>Pterygota</taxon>
        <taxon>Neoptera</taxon>
        <taxon>Paraneoptera</taxon>
        <taxon>Hemiptera</taxon>
        <taxon>Heteroptera</taxon>
        <taxon>Panheteroptera</taxon>
        <taxon>Cimicomorpha</taxon>
        <taxon>Reduviidae</taxon>
        <taxon>Harpactorinae</taxon>
        <taxon>Harpactorini</taxon>
        <taxon>Rhynocoris</taxon>
    </lineage>
</organism>
<dbReference type="Proteomes" id="UP001461498">
    <property type="component" value="Unassembled WGS sequence"/>
</dbReference>
<name>A0AAW1CPK8_9HEMI</name>
<keyword evidence="2" id="KW-1185">Reference proteome</keyword>
<evidence type="ECO:0000313" key="1">
    <source>
        <dbReference type="EMBL" id="KAK9500524.1"/>
    </source>
</evidence>
<dbReference type="EMBL" id="JAPXFL010000010">
    <property type="protein sequence ID" value="KAK9500524.1"/>
    <property type="molecule type" value="Genomic_DNA"/>
</dbReference>
<sequence>MMHESTSFGSLASSLPDEDRPALRNAAVLLGSTSVIWRPQVTVYQVCRPIVQPTINNVTNICTNCDTTDKKPDSCDSSITDYSPSVCSTDSDSEPQVYNNSNNAVEWQSYPQITSSIPPPLPPPDWPDAPQSQVKLKDIRKRFGPEVRKVWGSVHQLANGSTADRIKSKWKKFKKSSLPSSSSPIQWALQVC</sequence>
<protein>
    <submittedName>
        <fullName evidence="1">Uncharacterized protein</fullName>
    </submittedName>
</protein>
<gene>
    <name evidence="1" type="ORF">O3M35_001772</name>
</gene>
<comment type="caution">
    <text evidence="1">The sequence shown here is derived from an EMBL/GenBank/DDBJ whole genome shotgun (WGS) entry which is preliminary data.</text>
</comment>